<reference evidence="11" key="1">
    <citation type="submission" date="2023-06" db="EMBL/GenBank/DDBJ databases">
        <title>Reference genome for the Northern bat (Eptesicus nilssonii), a most northern bat species.</title>
        <authorList>
            <person name="Laine V.N."/>
            <person name="Pulliainen A.T."/>
            <person name="Lilley T.M."/>
        </authorList>
    </citation>
    <scope>NUCLEOTIDE SEQUENCE</scope>
    <source>
        <strain evidence="11">BLF_Eptnil</strain>
        <tissue evidence="11">Kidney</tissue>
    </source>
</reference>
<keyword evidence="12" id="KW-1185">Reference proteome</keyword>
<dbReference type="GO" id="GO:0033754">
    <property type="term" value="F:indoleamine 2,3-dioxygenase activity"/>
    <property type="evidence" value="ECO:0007669"/>
    <property type="project" value="UniProtKB-EC"/>
</dbReference>
<accession>A0AA40I2N9</accession>
<protein>
    <recommendedName>
        <fullName evidence="10">Indoleamine 2,3-dioxygenase 1</fullName>
        <shortName evidence="10">IDO-1</shortName>
        <ecNumber evidence="10">1.13.11.52</ecNumber>
    </recommendedName>
</protein>
<evidence type="ECO:0000256" key="8">
    <source>
        <dbReference type="ARBA" id="ARBA00023079"/>
    </source>
</evidence>
<name>A0AA40I2N9_CNENI</name>
<evidence type="ECO:0000256" key="6">
    <source>
        <dbReference type="ARBA" id="ARBA00023002"/>
    </source>
</evidence>
<dbReference type="InterPro" id="IPR000898">
    <property type="entry name" value="Indolamine_dOase"/>
</dbReference>
<keyword evidence="3 9" id="KW-0479">Metal-binding</keyword>
<dbReference type="EMBL" id="JAULJE010000006">
    <property type="protein sequence ID" value="KAK1341874.1"/>
    <property type="molecule type" value="Genomic_DNA"/>
</dbReference>
<comment type="catalytic activity">
    <reaction evidence="10">
        <text>D-tryptophan + O2 = N-formyl-D-kynurenine</text>
        <dbReference type="Rhea" id="RHEA:14189"/>
        <dbReference type="ChEBI" id="CHEBI:15379"/>
        <dbReference type="ChEBI" id="CHEBI:57719"/>
        <dbReference type="ChEBI" id="CHEBI:60051"/>
        <dbReference type="EC" id="1.13.11.52"/>
    </reaction>
</comment>
<dbReference type="Gene3D" id="1.20.58.480">
    <property type="match status" value="1"/>
</dbReference>
<evidence type="ECO:0000256" key="10">
    <source>
        <dbReference type="RuleBase" id="RU369119"/>
    </source>
</evidence>
<feature type="binding site" description="proximal binding residue" evidence="9">
    <location>
        <position position="301"/>
    </location>
    <ligand>
        <name>heme b</name>
        <dbReference type="ChEBI" id="CHEBI:60344"/>
    </ligand>
    <ligandPart>
        <name>Fe</name>
        <dbReference type="ChEBI" id="CHEBI:18248"/>
    </ligandPart>
</feature>
<dbReference type="GO" id="GO:0020037">
    <property type="term" value="F:heme binding"/>
    <property type="evidence" value="ECO:0007669"/>
    <property type="project" value="UniProtKB-UniRule"/>
</dbReference>
<keyword evidence="7 9" id="KW-0408">Iron</keyword>
<dbReference type="AlphaFoldDB" id="A0AA40I2N9"/>
<evidence type="ECO:0000256" key="9">
    <source>
        <dbReference type="PIRSR" id="PIRSR600898-1"/>
    </source>
</evidence>
<dbReference type="PANTHER" id="PTHR28657">
    <property type="entry name" value="INDOLEAMINE 2,3-DIOXYGENASE"/>
    <property type="match status" value="1"/>
</dbReference>
<keyword evidence="4 10" id="KW-0391">Immunity</keyword>
<keyword evidence="6 10" id="KW-0560">Oxidoreductase</keyword>
<comment type="subunit">
    <text evidence="10">Monomer.</text>
</comment>
<dbReference type="GO" id="GO:0004833">
    <property type="term" value="F:L-tryptophan 2,3-dioxygenase activity"/>
    <property type="evidence" value="ECO:0007669"/>
    <property type="project" value="TreeGrafter"/>
</dbReference>
<dbReference type="Pfam" id="PF01231">
    <property type="entry name" value="IDO"/>
    <property type="match status" value="1"/>
</dbReference>
<evidence type="ECO:0000256" key="3">
    <source>
        <dbReference type="ARBA" id="ARBA00022723"/>
    </source>
</evidence>
<evidence type="ECO:0000256" key="1">
    <source>
        <dbReference type="ARBA" id="ARBA00007119"/>
    </source>
</evidence>
<dbReference type="PANTHER" id="PTHR28657:SF2">
    <property type="entry name" value="INDOLEAMINE 2,3-DIOXYGENASE 1"/>
    <property type="match status" value="1"/>
</dbReference>
<comment type="similarity">
    <text evidence="1 10">Belongs to the indoleamine 2,3-dioxygenase family.</text>
</comment>
<keyword evidence="2 9" id="KW-0349">Heme</keyword>
<keyword evidence="5 10" id="KW-0223">Dioxygenase</keyword>
<comment type="caution">
    <text evidence="11">The sequence shown here is derived from an EMBL/GenBank/DDBJ whole genome shotgun (WGS) entry which is preliminary data.</text>
</comment>
<dbReference type="GO" id="GO:0005829">
    <property type="term" value="C:cytosol"/>
    <property type="evidence" value="ECO:0007669"/>
    <property type="project" value="UniProtKB-SubCell"/>
</dbReference>
<sequence length="354" mass="39572">MLSINDLQGHKLQRLAHLVLGYITMAYVWGRGDDVRKVLPSNIAVPYCNISEKLGLPPILVYADCVLANWKKKDPSGYVNSDYIKSERSTCYLDQKGVSHWNMDILFSFPGGDCGKGFFLISLLVEIEAASAIKVIPTIFKAVQNQDRDTLQKALGDITSCLQRALEVFGQIHKYVDPRLFFTVLRIYLSGWKGNAKLPEGLLYEGVWDTPKMFAGGSAAQSSIFQCFDVLLGIQHSSDEASSAEFLQEMRTYMPPAHQKFLHSLESKCSVREFVLSEGDDNLQAIYNKCVDAMVSLRKYHLNIVAKYIVIQSKKTQSSEEPSEAVNKGTGGTDVMKFLKSVRDTTKASLLKKM</sequence>
<evidence type="ECO:0000313" key="11">
    <source>
        <dbReference type="EMBL" id="KAK1341874.1"/>
    </source>
</evidence>
<dbReference type="InterPro" id="IPR037217">
    <property type="entry name" value="Trp/Indoleamine_2_3_dOase-like"/>
</dbReference>
<comment type="catalytic activity">
    <reaction evidence="10">
        <text>L-tryptophan + O2 = N-formyl-L-kynurenine</text>
        <dbReference type="Rhea" id="RHEA:24536"/>
        <dbReference type="ChEBI" id="CHEBI:15379"/>
        <dbReference type="ChEBI" id="CHEBI:57912"/>
        <dbReference type="ChEBI" id="CHEBI:58629"/>
    </reaction>
</comment>
<evidence type="ECO:0000256" key="5">
    <source>
        <dbReference type="ARBA" id="ARBA00022964"/>
    </source>
</evidence>
<evidence type="ECO:0000256" key="4">
    <source>
        <dbReference type="ARBA" id="ARBA00022859"/>
    </source>
</evidence>
<dbReference type="GO" id="GO:0019441">
    <property type="term" value="P:L-tryptophan catabolic process to kynurenine"/>
    <property type="evidence" value="ECO:0007669"/>
    <property type="project" value="UniProtKB-UniRule"/>
</dbReference>
<comment type="function">
    <text evidence="10">Catalyzes the first and rate limiting step of the catabolism of tryptophan along the kynurenine pathway. Involved in immune regulation.</text>
</comment>
<evidence type="ECO:0000313" key="12">
    <source>
        <dbReference type="Proteomes" id="UP001177744"/>
    </source>
</evidence>
<comment type="subcellular location">
    <subcellularLocation>
        <location evidence="10">Cytoplasm</location>
        <location evidence="10">Cytosol</location>
    </subcellularLocation>
</comment>
<gene>
    <name evidence="11" type="ORF">QTO34_016625</name>
</gene>
<evidence type="ECO:0000256" key="7">
    <source>
        <dbReference type="ARBA" id="ARBA00023004"/>
    </source>
</evidence>
<evidence type="ECO:0000256" key="2">
    <source>
        <dbReference type="ARBA" id="ARBA00022617"/>
    </source>
</evidence>
<dbReference type="FunFam" id="1.20.58.480:FF:000003">
    <property type="entry name" value="Indoleamine 2,3-dioxygenase 1"/>
    <property type="match status" value="1"/>
</dbReference>
<dbReference type="SUPFAM" id="SSF140959">
    <property type="entry name" value="Indolic compounds 2,3-dioxygenase-like"/>
    <property type="match status" value="1"/>
</dbReference>
<dbReference type="GO" id="GO:0002376">
    <property type="term" value="P:immune system process"/>
    <property type="evidence" value="ECO:0007669"/>
    <property type="project" value="UniProtKB-KW"/>
</dbReference>
<proteinExistence type="inferred from homology"/>
<dbReference type="Proteomes" id="UP001177744">
    <property type="component" value="Unassembled WGS sequence"/>
</dbReference>
<keyword evidence="10" id="KW-0963">Cytoplasm</keyword>
<organism evidence="11 12">
    <name type="scientific">Cnephaeus nilssonii</name>
    <name type="common">Northern bat</name>
    <name type="synonym">Eptesicus nilssonii</name>
    <dbReference type="NCBI Taxonomy" id="3371016"/>
    <lineage>
        <taxon>Eukaryota</taxon>
        <taxon>Metazoa</taxon>
        <taxon>Chordata</taxon>
        <taxon>Craniata</taxon>
        <taxon>Vertebrata</taxon>
        <taxon>Euteleostomi</taxon>
        <taxon>Mammalia</taxon>
        <taxon>Eutheria</taxon>
        <taxon>Laurasiatheria</taxon>
        <taxon>Chiroptera</taxon>
        <taxon>Yangochiroptera</taxon>
        <taxon>Vespertilionidae</taxon>
        <taxon>Cnephaeus</taxon>
    </lineage>
</organism>
<dbReference type="EC" id="1.13.11.52" evidence="10"/>
<dbReference type="GO" id="GO:0034354">
    <property type="term" value="P:'de novo' NAD+ biosynthetic process from L-tryptophan"/>
    <property type="evidence" value="ECO:0007669"/>
    <property type="project" value="TreeGrafter"/>
</dbReference>
<dbReference type="PROSITE" id="PS00876">
    <property type="entry name" value="IDO_1"/>
    <property type="match status" value="1"/>
</dbReference>
<dbReference type="GO" id="GO:0046872">
    <property type="term" value="F:metal ion binding"/>
    <property type="evidence" value="ECO:0007669"/>
    <property type="project" value="UniProtKB-UniRule"/>
</dbReference>
<keyword evidence="8 10" id="KW-0823">Tryptophan catabolism</keyword>